<protein>
    <submittedName>
        <fullName evidence="2">AbrB/MazE/SpoVT family DNA-binding domain-containing protein</fullName>
    </submittedName>
</protein>
<comment type="caution">
    <text evidence="2">The sequence shown here is derived from an EMBL/GenBank/DDBJ whole genome shotgun (WGS) entry which is preliminary data.</text>
</comment>
<feature type="domain" description="SpoVT-AbrB" evidence="1">
    <location>
        <begin position="4"/>
        <end position="49"/>
    </location>
</feature>
<dbReference type="GO" id="GO:0003677">
    <property type="term" value="F:DNA binding"/>
    <property type="evidence" value="ECO:0007669"/>
    <property type="project" value="UniProtKB-KW"/>
</dbReference>
<name>A0AA41WDE2_9BACT</name>
<dbReference type="RefSeq" id="WP_284055797.1">
    <property type="nucleotide sequence ID" value="NZ_JAMSLR010000001.1"/>
</dbReference>
<reference evidence="2" key="1">
    <citation type="submission" date="2022-06" db="EMBL/GenBank/DDBJ databases">
        <title>CFH 74404 Thermomicrobiaceae sp.</title>
        <authorList>
            <person name="Ming H."/>
            <person name="Li W.-J."/>
            <person name="Zhao Z."/>
        </authorList>
    </citation>
    <scope>NUCLEOTIDE SEQUENCE</scope>
    <source>
        <strain evidence="2">CFH 74404</strain>
    </source>
</reference>
<dbReference type="Proteomes" id="UP001165306">
    <property type="component" value="Unassembled WGS sequence"/>
</dbReference>
<evidence type="ECO:0000313" key="3">
    <source>
        <dbReference type="Proteomes" id="UP001165306"/>
    </source>
</evidence>
<dbReference type="NCBIfam" id="TIGR01439">
    <property type="entry name" value="lp_hng_hel_AbrB"/>
    <property type="match status" value="1"/>
</dbReference>
<sequence length="97" mass="10678">METSKVGKRGTVVIPAALRWRIGIEEGSLVVAETTDEGILIRPAVVVPLEVYTPERKARCLLENATDAEDYARAARVVRDELGLDPDALRVEPPARR</sequence>
<organism evidence="2 3">
    <name type="scientific">Thermalbibacter longus</name>
    <dbReference type="NCBI Taxonomy" id="2951981"/>
    <lineage>
        <taxon>Bacteria</taxon>
        <taxon>Pseudomonadati</taxon>
        <taxon>Thermomicrobiota</taxon>
        <taxon>Thermomicrobia</taxon>
        <taxon>Thermomicrobiales</taxon>
        <taxon>Thermomicrobiaceae</taxon>
        <taxon>Thermalbibacter</taxon>
    </lineage>
</organism>
<dbReference type="InterPro" id="IPR007159">
    <property type="entry name" value="SpoVT-AbrB_dom"/>
</dbReference>
<keyword evidence="2" id="KW-0238">DNA-binding</keyword>
<evidence type="ECO:0000313" key="2">
    <source>
        <dbReference type="EMBL" id="MCM8748018.1"/>
    </source>
</evidence>
<accession>A0AA41WDE2</accession>
<dbReference type="Gene3D" id="2.10.260.10">
    <property type="match status" value="1"/>
</dbReference>
<dbReference type="SUPFAM" id="SSF89447">
    <property type="entry name" value="AbrB/MazE/MraZ-like"/>
    <property type="match status" value="1"/>
</dbReference>
<evidence type="ECO:0000259" key="1">
    <source>
        <dbReference type="SMART" id="SM00966"/>
    </source>
</evidence>
<gene>
    <name evidence="2" type="ORF">NET02_02535</name>
</gene>
<dbReference type="AlphaFoldDB" id="A0AA41WDE2"/>
<proteinExistence type="predicted"/>
<keyword evidence="3" id="KW-1185">Reference proteome</keyword>
<dbReference type="EMBL" id="JAMSLR010000001">
    <property type="protein sequence ID" value="MCM8748018.1"/>
    <property type="molecule type" value="Genomic_DNA"/>
</dbReference>
<dbReference type="InterPro" id="IPR037914">
    <property type="entry name" value="SpoVT-AbrB_sf"/>
</dbReference>
<dbReference type="Pfam" id="PF04014">
    <property type="entry name" value="MazE_antitoxin"/>
    <property type="match status" value="1"/>
</dbReference>
<dbReference type="SMART" id="SM00966">
    <property type="entry name" value="SpoVT_AbrB"/>
    <property type="match status" value="1"/>
</dbReference>